<dbReference type="EMBL" id="RBKT01000001">
    <property type="protein sequence ID" value="RKR91329.1"/>
    <property type="molecule type" value="Genomic_DNA"/>
</dbReference>
<dbReference type="Proteomes" id="UP000277671">
    <property type="component" value="Unassembled WGS sequence"/>
</dbReference>
<evidence type="ECO:0000256" key="1">
    <source>
        <dbReference type="SAM" id="MobiDB-lite"/>
    </source>
</evidence>
<feature type="region of interest" description="Disordered" evidence="1">
    <location>
        <begin position="365"/>
        <end position="385"/>
    </location>
</feature>
<evidence type="ECO:0000313" key="3">
    <source>
        <dbReference type="Proteomes" id="UP000277671"/>
    </source>
</evidence>
<name>A0A495JTC4_9ACTN</name>
<dbReference type="InterPro" id="IPR015424">
    <property type="entry name" value="PyrdxlP-dep_Trfase"/>
</dbReference>
<reference evidence="2 3" key="1">
    <citation type="submission" date="2018-10" db="EMBL/GenBank/DDBJ databases">
        <title>Sequencing the genomes of 1000 actinobacteria strains.</title>
        <authorList>
            <person name="Klenk H.-P."/>
        </authorList>
    </citation>
    <scope>NUCLEOTIDE SEQUENCE [LARGE SCALE GENOMIC DNA]</scope>
    <source>
        <strain evidence="2 3">DSM 45175</strain>
    </source>
</reference>
<dbReference type="AlphaFoldDB" id="A0A495JTC4"/>
<sequence length="385" mass="41462">MTDRRTDTDTDTDPSPVASRGEFASRWEVGSSFPLHQATGADWTGPPPPATPPYGELFGSGRQALRALVEFGRREYGWTALHLPTYYCDEVADAVTDVLPVLRYPAGPDGGEPPVVAPTDAAVLVSYFGAPPVVPAPAGATLIVDVTHDPRAPWLPSLRADYVFASLRKTLPLPDGGALWSDTGRPLPSAGPPTARHLAVVDRVLAAMCLKAAYLAGAPLDKQRYLARYAAGEDLLRTADVSGISEFSRQALHALPVDRLRLRRIENAALLAAGLSGLPGLTARAYPLGVVLKFGSHRSREAVRHGLIERSVYPAVLWRLVEPDENDDQVRYSRRMLFLHTDHRWSGSDMARVAELVRALHPATAESVPASAPTGPVSVPRGETC</sequence>
<feature type="region of interest" description="Disordered" evidence="1">
    <location>
        <begin position="1"/>
        <end position="24"/>
    </location>
</feature>
<proteinExistence type="predicted"/>
<evidence type="ECO:0000313" key="2">
    <source>
        <dbReference type="EMBL" id="RKR91329.1"/>
    </source>
</evidence>
<dbReference type="SUPFAM" id="SSF53383">
    <property type="entry name" value="PLP-dependent transferases"/>
    <property type="match status" value="1"/>
</dbReference>
<keyword evidence="3" id="KW-1185">Reference proteome</keyword>
<protein>
    <recommendedName>
        <fullName evidence="4">dTDP-4-amino-4,6-dideoxygalactose transaminase</fullName>
    </recommendedName>
</protein>
<evidence type="ECO:0008006" key="4">
    <source>
        <dbReference type="Google" id="ProtNLM"/>
    </source>
</evidence>
<accession>A0A495JTC4</accession>
<feature type="region of interest" description="Disordered" evidence="1">
    <location>
        <begin position="36"/>
        <end position="55"/>
    </location>
</feature>
<gene>
    <name evidence="2" type="ORF">BDK92_5723</name>
</gene>
<organism evidence="2 3">
    <name type="scientific">Micromonospora pisi</name>
    <dbReference type="NCBI Taxonomy" id="589240"/>
    <lineage>
        <taxon>Bacteria</taxon>
        <taxon>Bacillati</taxon>
        <taxon>Actinomycetota</taxon>
        <taxon>Actinomycetes</taxon>
        <taxon>Micromonosporales</taxon>
        <taxon>Micromonosporaceae</taxon>
        <taxon>Micromonospora</taxon>
    </lineage>
</organism>
<dbReference type="RefSeq" id="WP_170208714.1">
    <property type="nucleotide sequence ID" value="NZ_RBKT01000001.1"/>
</dbReference>
<comment type="caution">
    <text evidence="2">The sequence shown here is derived from an EMBL/GenBank/DDBJ whole genome shotgun (WGS) entry which is preliminary data.</text>
</comment>